<evidence type="ECO:0000313" key="3">
    <source>
        <dbReference type="Proteomes" id="UP000177258"/>
    </source>
</evidence>
<proteinExistence type="predicted"/>
<reference evidence="2 3" key="1">
    <citation type="journal article" date="2016" name="Nat. Commun.">
        <title>Thousands of microbial genomes shed light on interconnected biogeochemical processes in an aquifer system.</title>
        <authorList>
            <person name="Anantharaman K."/>
            <person name="Brown C.T."/>
            <person name="Hug L.A."/>
            <person name="Sharon I."/>
            <person name="Castelle C.J."/>
            <person name="Probst A.J."/>
            <person name="Thomas B.C."/>
            <person name="Singh A."/>
            <person name="Wilkins M.J."/>
            <person name="Karaoz U."/>
            <person name="Brodie E.L."/>
            <person name="Williams K.H."/>
            <person name="Hubbard S.S."/>
            <person name="Banfield J.F."/>
        </authorList>
    </citation>
    <scope>NUCLEOTIDE SEQUENCE [LARGE SCALE GENOMIC DNA]</scope>
</reference>
<dbReference type="Gene3D" id="3.90.550.10">
    <property type="entry name" value="Spore Coat Polysaccharide Biosynthesis Protein SpsA, Chain A"/>
    <property type="match status" value="1"/>
</dbReference>
<comment type="caution">
    <text evidence="2">The sequence shown here is derived from an EMBL/GenBank/DDBJ whole genome shotgun (WGS) entry which is preliminary data.</text>
</comment>
<sequence length="247" mass="28463">MISNKKVVIVMPAYNAARTVQSTYKEIPVKFRENIILVDDNSKDNTVEIARKLGIRVLEHSRNLGYGGNQKTCYREALKESPDIVVMLHPDYQYDATLIEELIRPITEGRFDFMFGSRIQNRQSALSGGMPKVKYYINRIVCILENILLGVNFTEHFSGFRAYSRKVLETIPFQSFSDDFVFDQEMEVSALSFGLRIGEIPIPTRYHEKASSIQFIKGTKFILETFWIIIRLKLHEMGILKSKSFSS</sequence>
<gene>
    <name evidence="2" type="ORF">A3D83_01090</name>
</gene>
<evidence type="ECO:0000259" key="1">
    <source>
        <dbReference type="Pfam" id="PF00535"/>
    </source>
</evidence>
<name>A0A1F5JY50_9BACT</name>
<dbReference type="InterPro" id="IPR001173">
    <property type="entry name" value="Glyco_trans_2-like"/>
</dbReference>
<dbReference type="EMBL" id="MFDB01000008">
    <property type="protein sequence ID" value="OGE33548.1"/>
    <property type="molecule type" value="Genomic_DNA"/>
</dbReference>
<dbReference type="CDD" id="cd04179">
    <property type="entry name" value="DPM_DPG-synthase_like"/>
    <property type="match status" value="1"/>
</dbReference>
<accession>A0A1F5JY50</accession>
<evidence type="ECO:0000313" key="2">
    <source>
        <dbReference type="EMBL" id="OGE33548.1"/>
    </source>
</evidence>
<feature type="domain" description="Glycosyltransferase 2-like" evidence="1">
    <location>
        <begin position="9"/>
        <end position="170"/>
    </location>
</feature>
<dbReference type="AlphaFoldDB" id="A0A1F5JY50"/>
<protein>
    <recommendedName>
        <fullName evidence="1">Glycosyltransferase 2-like domain-containing protein</fullName>
    </recommendedName>
</protein>
<dbReference type="Proteomes" id="UP000177258">
    <property type="component" value="Unassembled WGS sequence"/>
</dbReference>
<dbReference type="InterPro" id="IPR029044">
    <property type="entry name" value="Nucleotide-diphossugar_trans"/>
</dbReference>
<dbReference type="PANTHER" id="PTHR48090:SF7">
    <property type="entry name" value="RFBJ PROTEIN"/>
    <property type="match status" value="1"/>
</dbReference>
<organism evidence="2 3">
    <name type="scientific">Candidatus Daviesbacteria bacterium RIFCSPHIGHO2_02_FULL_41_10</name>
    <dbReference type="NCBI Taxonomy" id="1797774"/>
    <lineage>
        <taxon>Bacteria</taxon>
        <taxon>Candidatus Daviesiibacteriota</taxon>
    </lineage>
</organism>
<dbReference type="SUPFAM" id="SSF53448">
    <property type="entry name" value="Nucleotide-diphospho-sugar transferases"/>
    <property type="match status" value="1"/>
</dbReference>
<dbReference type="Pfam" id="PF00535">
    <property type="entry name" value="Glycos_transf_2"/>
    <property type="match status" value="1"/>
</dbReference>
<dbReference type="InterPro" id="IPR050256">
    <property type="entry name" value="Glycosyltransferase_2"/>
</dbReference>
<dbReference type="PANTHER" id="PTHR48090">
    <property type="entry name" value="UNDECAPRENYL-PHOSPHATE 4-DEOXY-4-FORMAMIDO-L-ARABINOSE TRANSFERASE-RELATED"/>
    <property type="match status" value="1"/>
</dbReference>